<dbReference type="InterPro" id="IPR016667">
    <property type="entry name" value="Caps_polysacc_synth_CpsB/CapC"/>
</dbReference>
<dbReference type="InterPro" id="IPR016195">
    <property type="entry name" value="Pol/histidinol_Pase-like"/>
</dbReference>
<dbReference type="GO" id="GO:0004725">
    <property type="term" value="F:protein tyrosine phosphatase activity"/>
    <property type="evidence" value="ECO:0007669"/>
    <property type="project" value="UniProtKB-UniRule"/>
</dbReference>
<dbReference type="Pfam" id="PF19567">
    <property type="entry name" value="CpsB_CapC"/>
    <property type="match status" value="1"/>
</dbReference>
<keyword evidence="7" id="KW-1185">Reference proteome</keyword>
<dbReference type="Proteomes" id="UP000321901">
    <property type="component" value="Unassembled WGS sequence"/>
</dbReference>
<evidence type="ECO:0000256" key="4">
    <source>
        <dbReference type="ARBA" id="ARBA00051722"/>
    </source>
</evidence>
<reference evidence="6 7" key="1">
    <citation type="submission" date="2019-07" db="EMBL/GenBank/DDBJ databases">
        <title>Whole genome shotgun sequence of Sporosarcina luteola NBRC 105378.</title>
        <authorList>
            <person name="Hosoyama A."/>
            <person name="Uohara A."/>
            <person name="Ohji S."/>
            <person name="Ichikawa N."/>
        </authorList>
    </citation>
    <scope>NUCLEOTIDE SEQUENCE [LARGE SCALE GENOMIC DNA]</scope>
    <source>
        <strain evidence="6 7">NBRC 105378</strain>
    </source>
</reference>
<comment type="catalytic activity">
    <reaction evidence="4 5">
        <text>O-phospho-L-tyrosyl-[protein] + H2O = L-tyrosyl-[protein] + phosphate</text>
        <dbReference type="Rhea" id="RHEA:10684"/>
        <dbReference type="Rhea" id="RHEA-COMP:10136"/>
        <dbReference type="Rhea" id="RHEA-COMP:20101"/>
        <dbReference type="ChEBI" id="CHEBI:15377"/>
        <dbReference type="ChEBI" id="CHEBI:43474"/>
        <dbReference type="ChEBI" id="CHEBI:46858"/>
        <dbReference type="ChEBI" id="CHEBI:61978"/>
        <dbReference type="EC" id="3.1.3.48"/>
    </reaction>
</comment>
<keyword evidence="2 5" id="KW-0378">Hydrolase</keyword>
<dbReference type="AlphaFoldDB" id="A0A511Z738"/>
<comment type="similarity">
    <text evidence="1 5">Belongs to the metallo-dependent hydrolases superfamily. CpsB/CapC family.</text>
</comment>
<evidence type="ECO:0000256" key="2">
    <source>
        <dbReference type="ARBA" id="ARBA00022801"/>
    </source>
</evidence>
<keyword evidence="3 5" id="KW-0904">Protein phosphatase</keyword>
<dbReference type="GO" id="GO:0030145">
    <property type="term" value="F:manganese ion binding"/>
    <property type="evidence" value="ECO:0007669"/>
    <property type="project" value="UniProtKB-UniRule"/>
</dbReference>
<evidence type="ECO:0000313" key="7">
    <source>
        <dbReference type="Proteomes" id="UP000321901"/>
    </source>
</evidence>
<evidence type="ECO:0000256" key="1">
    <source>
        <dbReference type="ARBA" id="ARBA00005750"/>
    </source>
</evidence>
<evidence type="ECO:0000256" key="5">
    <source>
        <dbReference type="PIRNR" id="PIRNR016557"/>
    </source>
</evidence>
<comment type="caution">
    <text evidence="6">The sequence shown here is derived from an EMBL/GenBank/DDBJ whole genome shotgun (WGS) entry which is preliminary data.</text>
</comment>
<evidence type="ECO:0000313" key="6">
    <source>
        <dbReference type="EMBL" id="GEN83251.1"/>
    </source>
</evidence>
<dbReference type="Gene3D" id="3.20.20.140">
    <property type="entry name" value="Metal-dependent hydrolases"/>
    <property type="match status" value="1"/>
</dbReference>
<dbReference type="SUPFAM" id="SSF89550">
    <property type="entry name" value="PHP domain-like"/>
    <property type="match status" value="1"/>
</dbReference>
<dbReference type="PANTHER" id="PTHR39181:SF1">
    <property type="entry name" value="TYROSINE-PROTEIN PHOSPHATASE YWQE"/>
    <property type="match status" value="1"/>
</dbReference>
<name>A0A511Z738_9BACL</name>
<proteinExistence type="inferred from homology"/>
<dbReference type="PIRSF" id="PIRSF016557">
    <property type="entry name" value="Caps_synth_CpsB"/>
    <property type="match status" value="1"/>
</dbReference>
<dbReference type="EMBL" id="BJYL01000020">
    <property type="protein sequence ID" value="GEN83251.1"/>
    <property type="molecule type" value="Genomic_DNA"/>
</dbReference>
<sequence length="262" mass="29715">MLVLSYIVLEGSHISSMIVDIHNHILPGLDDGPKSMGEAILLVKNAAANGVTQIIATPHRNSTYSNDVTEIKEAVKNLNEEIALEDIPVEVFIGQEIHLTNFLDMDKMGELLTLAGSRKYILVELPDDHFPLFTYDVIFQLQLKGYIPIIPHPERNVILRRRKEMLYELVTKGVLVQITASSLIGKQGRTKKNYSIDLIKHNLVHFIASDAHECKHRPFLIGTAYKFIDKKFSANKRNYFIDNARHVLFGTEFKPLPPIGYK</sequence>
<accession>A0A511Z738</accession>
<dbReference type="EC" id="3.1.3.48" evidence="5"/>
<organism evidence="6 7">
    <name type="scientific">Sporosarcina luteola</name>
    <dbReference type="NCBI Taxonomy" id="582850"/>
    <lineage>
        <taxon>Bacteria</taxon>
        <taxon>Bacillati</taxon>
        <taxon>Bacillota</taxon>
        <taxon>Bacilli</taxon>
        <taxon>Bacillales</taxon>
        <taxon>Caryophanaceae</taxon>
        <taxon>Sporosarcina</taxon>
    </lineage>
</organism>
<protein>
    <recommendedName>
        <fullName evidence="5">Tyrosine-protein phosphatase</fullName>
        <ecNumber evidence="5">3.1.3.48</ecNumber>
    </recommendedName>
</protein>
<evidence type="ECO:0000256" key="3">
    <source>
        <dbReference type="ARBA" id="ARBA00022912"/>
    </source>
</evidence>
<gene>
    <name evidence="6" type="ORF">SLU01_15630</name>
</gene>
<dbReference type="PANTHER" id="PTHR39181">
    <property type="entry name" value="TYROSINE-PROTEIN PHOSPHATASE YWQE"/>
    <property type="match status" value="1"/>
</dbReference>